<sequence length="144" mass="16355">MNETIDHATFNKLAEAGAINSVQVVAQPGGWILLIRYGRIESQLTTQRSRKTRLFKRLESLVIYLKDLGIERFDIDSSGFDPQIGPMGTRPDRSAALKRAHEAAAYEQWFSEQVLISQNDDSPSLDHQQVREIFAARKRALLKE</sequence>
<dbReference type="RefSeq" id="WP_212813718.1">
    <property type="nucleotide sequence ID" value="NZ_AP024329.1"/>
</dbReference>
<reference evidence="1 2" key="1">
    <citation type="submission" date="2021-01" db="EMBL/GenBank/DDBJ databases">
        <title>Complete genome sequence of Erwinia rhapontici MAFF 311153.</title>
        <authorList>
            <person name="Morohoshi T."/>
            <person name="Someya N."/>
        </authorList>
    </citation>
    <scope>NUCLEOTIDE SEQUENCE [LARGE SCALE GENOMIC DNA]</scope>
    <source>
        <strain evidence="1 2">MAFF 311153</strain>
    </source>
</reference>
<name>A0ABM7MW41_ERWRD</name>
<accession>A0ABM7MW41</accession>
<dbReference type="Proteomes" id="UP000677515">
    <property type="component" value="Chromosome"/>
</dbReference>
<evidence type="ECO:0000313" key="1">
    <source>
        <dbReference type="EMBL" id="BCQ33410.1"/>
    </source>
</evidence>
<keyword evidence="2" id="KW-1185">Reference proteome</keyword>
<dbReference type="EMBL" id="AP024329">
    <property type="protein sequence ID" value="BCQ33410.1"/>
    <property type="molecule type" value="Genomic_DNA"/>
</dbReference>
<evidence type="ECO:0000313" key="2">
    <source>
        <dbReference type="Proteomes" id="UP000677515"/>
    </source>
</evidence>
<proteinExistence type="predicted"/>
<dbReference type="Gene3D" id="6.20.450.20">
    <property type="match status" value="1"/>
</dbReference>
<protein>
    <submittedName>
        <fullName evidence="1">Uncharacterized protein</fullName>
    </submittedName>
</protein>
<gene>
    <name evidence="1" type="ORF">ERHA53_07530</name>
</gene>
<organism evidence="1 2">
    <name type="scientific">Erwinia rhapontici</name>
    <name type="common">Pectobacterium rhapontici</name>
    <dbReference type="NCBI Taxonomy" id="55212"/>
    <lineage>
        <taxon>Bacteria</taxon>
        <taxon>Pseudomonadati</taxon>
        <taxon>Pseudomonadota</taxon>
        <taxon>Gammaproteobacteria</taxon>
        <taxon>Enterobacterales</taxon>
        <taxon>Erwiniaceae</taxon>
        <taxon>Erwinia</taxon>
    </lineage>
</organism>